<name>A0ABQ8U2H1_PERAM</name>
<proteinExistence type="predicted"/>
<evidence type="ECO:0000313" key="2">
    <source>
        <dbReference type="Proteomes" id="UP001148838"/>
    </source>
</evidence>
<evidence type="ECO:0008006" key="3">
    <source>
        <dbReference type="Google" id="ProtNLM"/>
    </source>
</evidence>
<reference evidence="1 2" key="1">
    <citation type="journal article" date="2022" name="Allergy">
        <title>Genome assembly and annotation of Periplaneta americana reveal a comprehensive cockroach allergen profile.</title>
        <authorList>
            <person name="Wang L."/>
            <person name="Xiong Q."/>
            <person name="Saelim N."/>
            <person name="Wang L."/>
            <person name="Nong W."/>
            <person name="Wan A.T."/>
            <person name="Shi M."/>
            <person name="Liu X."/>
            <person name="Cao Q."/>
            <person name="Hui J.H.L."/>
            <person name="Sookrung N."/>
            <person name="Leung T.F."/>
            <person name="Tungtrongchitr A."/>
            <person name="Tsui S.K.W."/>
        </authorList>
    </citation>
    <scope>NUCLEOTIDE SEQUENCE [LARGE SCALE GENOMIC DNA]</scope>
    <source>
        <strain evidence="1">PWHHKU_190912</strain>
    </source>
</reference>
<feature type="non-terminal residue" evidence="1">
    <location>
        <position position="1"/>
    </location>
</feature>
<comment type="caution">
    <text evidence="1">The sequence shown here is derived from an EMBL/GenBank/DDBJ whole genome shotgun (WGS) entry which is preliminary data.</text>
</comment>
<sequence length="289" mass="33321">VEPFIRFAHQVLHSSNRVPTPMFTIRVYADDVVLLLRHVEECEYLPDILKTYCEASNEQINYQKSNLLPVGKWPQQQTINNIPIKAKTNILGLTVCTSFDDMVESNWSKVTASSRASMFKNVTRNLNLFQKILHVNNLHLADIPTTWKISAYEYINEIIPTEEKKYRHNITASPACKKCGYLDTQKHRVTNCGPAKLVWEEAKRRLYSIGDIQSVNGTNQVLLCIDPPTESNVFVHMWLAVSLLHYQLTTELPTVNDYIGMLKTEKIKVKYKYQSDARTKIHKLDLLQL</sequence>
<organism evidence="1 2">
    <name type="scientific">Periplaneta americana</name>
    <name type="common">American cockroach</name>
    <name type="synonym">Blatta americana</name>
    <dbReference type="NCBI Taxonomy" id="6978"/>
    <lineage>
        <taxon>Eukaryota</taxon>
        <taxon>Metazoa</taxon>
        <taxon>Ecdysozoa</taxon>
        <taxon>Arthropoda</taxon>
        <taxon>Hexapoda</taxon>
        <taxon>Insecta</taxon>
        <taxon>Pterygota</taxon>
        <taxon>Neoptera</taxon>
        <taxon>Polyneoptera</taxon>
        <taxon>Dictyoptera</taxon>
        <taxon>Blattodea</taxon>
        <taxon>Blattoidea</taxon>
        <taxon>Blattidae</taxon>
        <taxon>Blattinae</taxon>
        <taxon>Periplaneta</taxon>
    </lineage>
</organism>
<accession>A0ABQ8U2H1</accession>
<keyword evidence="2" id="KW-1185">Reference proteome</keyword>
<dbReference type="Proteomes" id="UP001148838">
    <property type="component" value="Unassembled WGS sequence"/>
</dbReference>
<gene>
    <name evidence="1" type="ORF">ANN_03247</name>
</gene>
<dbReference type="EMBL" id="JAJSOF020000001">
    <property type="protein sequence ID" value="KAJ4451775.1"/>
    <property type="molecule type" value="Genomic_DNA"/>
</dbReference>
<protein>
    <recommendedName>
        <fullName evidence="3">Reverse transcriptase domain-containing protein</fullName>
    </recommendedName>
</protein>
<evidence type="ECO:0000313" key="1">
    <source>
        <dbReference type="EMBL" id="KAJ4451775.1"/>
    </source>
</evidence>